<feature type="chain" id="PRO_5034145820" evidence="9">
    <location>
        <begin position="22"/>
        <end position="121"/>
    </location>
</feature>
<evidence type="ECO:0000256" key="6">
    <source>
        <dbReference type="ARBA" id="ARBA00022729"/>
    </source>
</evidence>
<dbReference type="Pfam" id="PF02083">
    <property type="entry name" value="Urotensin_II"/>
    <property type="match status" value="1"/>
</dbReference>
<keyword evidence="5 8" id="KW-0372">Hormone</keyword>
<accession>A0A8C9R299</accession>
<dbReference type="Proteomes" id="UP000694397">
    <property type="component" value="Chromosome 2"/>
</dbReference>
<keyword evidence="11" id="KW-1185">Reference proteome</keyword>
<evidence type="ECO:0000313" key="10">
    <source>
        <dbReference type="Ensembl" id="ENSSFOP00015003525.1"/>
    </source>
</evidence>
<dbReference type="Ensembl" id="ENSSFOT00015003582.2">
    <property type="protein sequence ID" value="ENSSFOP00015003525.1"/>
    <property type="gene ID" value="ENSSFOG00015002300.2"/>
</dbReference>
<evidence type="ECO:0000256" key="3">
    <source>
        <dbReference type="ARBA" id="ARBA00022525"/>
    </source>
</evidence>
<evidence type="ECO:0000256" key="7">
    <source>
        <dbReference type="ARBA" id="ARBA00023157"/>
    </source>
</evidence>
<evidence type="ECO:0000256" key="1">
    <source>
        <dbReference type="ARBA" id="ARBA00004613"/>
    </source>
</evidence>
<name>A0A8C9R299_SCLFO</name>
<dbReference type="AlphaFoldDB" id="A0A8C9R299"/>
<protein>
    <submittedName>
        <fullName evidence="10">Urotensin 2, alpha</fullName>
    </submittedName>
</protein>
<dbReference type="GO" id="GO:0097746">
    <property type="term" value="P:blood vessel diameter maintenance"/>
    <property type="evidence" value="ECO:0007669"/>
    <property type="project" value="InterPro"/>
</dbReference>
<dbReference type="GO" id="GO:0005576">
    <property type="term" value="C:extracellular region"/>
    <property type="evidence" value="ECO:0007669"/>
    <property type="project" value="UniProtKB-SubCell"/>
</dbReference>
<reference evidence="10 11" key="1">
    <citation type="submission" date="2019-04" db="EMBL/GenBank/DDBJ databases">
        <authorList>
            <consortium name="Wellcome Sanger Institute Data Sharing"/>
        </authorList>
    </citation>
    <scope>NUCLEOTIDE SEQUENCE [LARGE SCALE GENOMIC DNA]</scope>
</reference>
<evidence type="ECO:0000256" key="5">
    <source>
        <dbReference type="ARBA" id="ARBA00022702"/>
    </source>
</evidence>
<dbReference type="PANTHER" id="PTHR14447:SF0">
    <property type="entry name" value="UROTENSIN-2"/>
    <property type="match status" value="1"/>
</dbReference>
<keyword evidence="6 9" id="KW-0732">Signal</keyword>
<dbReference type="OrthoDB" id="8894951at2759"/>
<comment type="subcellular location">
    <subcellularLocation>
        <location evidence="1 8">Secreted</location>
    </subcellularLocation>
</comment>
<feature type="signal peptide" evidence="9">
    <location>
        <begin position="1"/>
        <end position="21"/>
    </location>
</feature>
<dbReference type="PANTHER" id="PTHR14447">
    <property type="entry name" value="UROTENSIN 2"/>
    <property type="match status" value="1"/>
</dbReference>
<keyword evidence="7" id="KW-1015">Disulfide bond</keyword>
<dbReference type="GO" id="GO:0005179">
    <property type="term" value="F:hormone activity"/>
    <property type="evidence" value="ECO:0007669"/>
    <property type="project" value="UniProtKB-KW"/>
</dbReference>
<dbReference type="GeneTree" id="ENSGT00510000049583"/>
<proteinExistence type="inferred from homology"/>
<reference evidence="10" key="2">
    <citation type="submission" date="2025-08" db="UniProtKB">
        <authorList>
            <consortium name="Ensembl"/>
        </authorList>
    </citation>
    <scope>IDENTIFICATION</scope>
</reference>
<keyword evidence="4" id="KW-0165">Cleavage on pair of basic residues</keyword>
<evidence type="ECO:0000256" key="2">
    <source>
        <dbReference type="ARBA" id="ARBA00006719"/>
    </source>
</evidence>
<evidence type="ECO:0000256" key="8">
    <source>
        <dbReference type="RuleBase" id="RU000636"/>
    </source>
</evidence>
<dbReference type="PROSITE" id="PS00984">
    <property type="entry name" value="UROTENSIN_II"/>
    <property type="match status" value="1"/>
</dbReference>
<evidence type="ECO:0000256" key="4">
    <source>
        <dbReference type="ARBA" id="ARBA00022685"/>
    </source>
</evidence>
<organism evidence="10 11">
    <name type="scientific">Scleropages formosus</name>
    <name type="common">Asian bonytongue</name>
    <name type="synonym">Osteoglossum formosum</name>
    <dbReference type="NCBI Taxonomy" id="113540"/>
    <lineage>
        <taxon>Eukaryota</taxon>
        <taxon>Metazoa</taxon>
        <taxon>Chordata</taxon>
        <taxon>Craniata</taxon>
        <taxon>Vertebrata</taxon>
        <taxon>Euteleostomi</taxon>
        <taxon>Actinopterygii</taxon>
        <taxon>Neopterygii</taxon>
        <taxon>Teleostei</taxon>
        <taxon>Osteoglossocephala</taxon>
        <taxon>Osteoglossomorpha</taxon>
        <taxon>Osteoglossiformes</taxon>
        <taxon>Osteoglossidae</taxon>
        <taxon>Scleropages</taxon>
    </lineage>
</organism>
<evidence type="ECO:0000256" key="9">
    <source>
        <dbReference type="SAM" id="SignalP"/>
    </source>
</evidence>
<sequence length="121" mass="13626">MMCRLFLSWTLLLSVSGSLLAHPITDSTEMAYSGPGDVDEPSLSDQAYLSQSGTALGYPTLLARELSRDGLRTAGFFPREALKEVLLEKQSRLNPLIRFLGTRKQYRKRGNTSECFWKYCV</sequence>
<dbReference type="InterPro" id="IPR001483">
    <property type="entry name" value="Urotensin_II"/>
</dbReference>
<gene>
    <name evidence="10" type="primary">UTS2</name>
    <name evidence="10" type="synonym">uts2b</name>
</gene>
<comment type="similarity">
    <text evidence="2 8">Belongs to the urotensin-2 family.</text>
</comment>
<reference evidence="10" key="3">
    <citation type="submission" date="2025-09" db="UniProtKB">
        <authorList>
            <consortium name="Ensembl"/>
        </authorList>
    </citation>
    <scope>IDENTIFICATION</scope>
</reference>
<dbReference type="GO" id="GO:0008217">
    <property type="term" value="P:regulation of blood pressure"/>
    <property type="evidence" value="ECO:0007669"/>
    <property type="project" value="InterPro"/>
</dbReference>
<keyword evidence="3" id="KW-0964">Secreted</keyword>
<evidence type="ECO:0000313" key="11">
    <source>
        <dbReference type="Proteomes" id="UP000694397"/>
    </source>
</evidence>